<dbReference type="PANTHER" id="PTHR18934">
    <property type="entry name" value="ATP-DEPENDENT RNA HELICASE"/>
    <property type="match status" value="1"/>
</dbReference>
<keyword evidence="8" id="KW-1185">Reference proteome</keyword>
<evidence type="ECO:0000313" key="7">
    <source>
        <dbReference type="EMBL" id="MCW7753092.1"/>
    </source>
</evidence>
<dbReference type="SMART" id="SM00847">
    <property type="entry name" value="HA2"/>
    <property type="match status" value="1"/>
</dbReference>
<keyword evidence="2 7" id="KW-0378">Hydrolase</keyword>
<comment type="caution">
    <text evidence="7">The sequence shown here is derived from an EMBL/GenBank/DDBJ whole genome shotgun (WGS) entry which is preliminary data.</text>
</comment>
<dbReference type="InterPro" id="IPR001650">
    <property type="entry name" value="Helicase_C-like"/>
</dbReference>
<accession>A0ABT3N7S6</accession>
<dbReference type="InterPro" id="IPR024590">
    <property type="entry name" value="HrpA_C"/>
</dbReference>
<dbReference type="InterPro" id="IPR003593">
    <property type="entry name" value="AAA+_ATPase"/>
</dbReference>
<protein>
    <submittedName>
        <fullName evidence="7">ATP-dependent RNA helicase HrpA</fullName>
        <ecNumber evidence="7">3.6.4.13</ecNumber>
    </submittedName>
</protein>
<proteinExistence type="predicted"/>
<evidence type="ECO:0000256" key="4">
    <source>
        <dbReference type="ARBA" id="ARBA00022840"/>
    </source>
</evidence>
<dbReference type="NCBIfam" id="TIGR01967">
    <property type="entry name" value="DEAH_box_HrpA"/>
    <property type="match status" value="1"/>
</dbReference>
<dbReference type="InterPro" id="IPR014001">
    <property type="entry name" value="Helicase_ATP-bd"/>
</dbReference>
<dbReference type="InterPro" id="IPR011545">
    <property type="entry name" value="DEAD/DEAH_box_helicase_dom"/>
</dbReference>
<dbReference type="Pfam" id="PF00271">
    <property type="entry name" value="Helicase_C"/>
    <property type="match status" value="1"/>
</dbReference>
<dbReference type="Proteomes" id="UP001209681">
    <property type="component" value="Unassembled WGS sequence"/>
</dbReference>
<dbReference type="GO" id="GO:0003724">
    <property type="term" value="F:RNA helicase activity"/>
    <property type="evidence" value="ECO:0007669"/>
    <property type="project" value="UniProtKB-EC"/>
</dbReference>
<keyword evidence="4" id="KW-0067">ATP-binding</keyword>
<evidence type="ECO:0000259" key="6">
    <source>
        <dbReference type="PROSITE" id="PS51194"/>
    </source>
</evidence>
<dbReference type="GO" id="GO:0016787">
    <property type="term" value="F:hydrolase activity"/>
    <property type="evidence" value="ECO:0007669"/>
    <property type="project" value="UniProtKB-KW"/>
</dbReference>
<evidence type="ECO:0000256" key="1">
    <source>
        <dbReference type="ARBA" id="ARBA00022741"/>
    </source>
</evidence>
<dbReference type="InterPro" id="IPR027417">
    <property type="entry name" value="P-loop_NTPase"/>
</dbReference>
<dbReference type="Pfam" id="PF00270">
    <property type="entry name" value="DEAD"/>
    <property type="match status" value="1"/>
</dbReference>
<dbReference type="InterPro" id="IPR007502">
    <property type="entry name" value="Helicase-assoc_dom"/>
</dbReference>
<evidence type="ECO:0000256" key="2">
    <source>
        <dbReference type="ARBA" id="ARBA00022801"/>
    </source>
</evidence>
<reference evidence="7 8" key="1">
    <citation type="submission" date="2022-11" db="EMBL/GenBank/DDBJ databases">
        <title>Desulfobotulus tamanensis H1 sp. nov. - anaerobic, alkaliphilic, sulphate reducing bacterium isolated from terrestrial mud volcano.</title>
        <authorList>
            <person name="Frolova A."/>
            <person name="Merkel A.Y."/>
            <person name="Slobodkin A.I."/>
        </authorList>
    </citation>
    <scope>NUCLEOTIDE SEQUENCE [LARGE SCALE GENOMIC DNA]</scope>
    <source>
        <strain evidence="7 8">H1</strain>
    </source>
</reference>
<dbReference type="Pfam" id="PF11898">
    <property type="entry name" value="DUF3418"/>
    <property type="match status" value="1"/>
</dbReference>
<feature type="domain" description="Helicase ATP-binding" evidence="5">
    <location>
        <begin position="89"/>
        <end position="252"/>
    </location>
</feature>
<dbReference type="InterPro" id="IPR010222">
    <property type="entry name" value="RNA_helicase_HrpA"/>
</dbReference>
<dbReference type="InterPro" id="IPR011709">
    <property type="entry name" value="DEAD-box_helicase_OB_fold"/>
</dbReference>
<evidence type="ECO:0000259" key="5">
    <source>
        <dbReference type="PROSITE" id="PS51192"/>
    </source>
</evidence>
<dbReference type="EMBL" id="JAPFPW010000003">
    <property type="protein sequence ID" value="MCW7753092.1"/>
    <property type="molecule type" value="Genomic_DNA"/>
</dbReference>
<dbReference type="Gene3D" id="3.40.50.300">
    <property type="entry name" value="P-loop containing nucleotide triphosphate hydrolases"/>
    <property type="match status" value="2"/>
</dbReference>
<dbReference type="Pfam" id="PF07717">
    <property type="entry name" value="OB_NTP_bind"/>
    <property type="match status" value="1"/>
</dbReference>
<feature type="domain" description="Helicase C-terminal" evidence="6">
    <location>
        <begin position="275"/>
        <end position="446"/>
    </location>
</feature>
<dbReference type="RefSeq" id="WP_265423951.1">
    <property type="nucleotide sequence ID" value="NZ_JAPFPW010000003.1"/>
</dbReference>
<dbReference type="PROSITE" id="PS51194">
    <property type="entry name" value="HELICASE_CTER"/>
    <property type="match status" value="1"/>
</dbReference>
<dbReference type="SUPFAM" id="SSF52540">
    <property type="entry name" value="P-loop containing nucleoside triphosphate hydrolases"/>
    <property type="match status" value="1"/>
</dbReference>
<dbReference type="CDD" id="cd18791">
    <property type="entry name" value="SF2_C_RHA"/>
    <property type="match status" value="1"/>
</dbReference>
<keyword evidence="1" id="KW-0547">Nucleotide-binding</keyword>
<dbReference type="Pfam" id="PF21010">
    <property type="entry name" value="HA2_C"/>
    <property type="match status" value="1"/>
</dbReference>
<dbReference type="PANTHER" id="PTHR18934:SF99">
    <property type="entry name" value="ATP-DEPENDENT RNA HELICASE DHX37-RELATED"/>
    <property type="match status" value="1"/>
</dbReference>
<organism evidence="7 8">
    <name type="scientific">Desulfobotulus pelophilus</name>
    <dbReference type="NCBI Taxonomy" id="2823377"/>
    <lineage>
        <taxon>Bacteria</taxon>
        <taxon>Pseudomonadati</taxon>
        <taxon>Thermodesulfobacteriota</taxon>
        <taxon>Desulfobacteria</taxon>
        <taxon>Desulfobacterales</taxon>
        <taxon>Desulfobacteraceae</taxon>
        <taxon>Desulfobotulus</taxon>
    </lineage>
</organism>
<dbReference type="Gene3D" id="1.20.120.1080">
    <property type="match status" value="1"/>
</dbReference>
<sequence>MSPFEKKLHRIHKASTDTLITDRILIRKRIRRFRKSLFSLPPEKQEQQIHALEKILLTARKRFEDRLQRLPVPQFDEHLPITAHKEAIIKAIESNNVIIIEGETGSGKTTQLPKLCLAAGRGRHGRIGCTQPRRIAAISVAERVAEELNTALGESVGYKVRFKDQTGDHTAIKLMTDGMLLSETLSDPFLNQYDTLIIDEAHERSLNIDFLLGFLIRLKDKRKDLKIIITSATIDTQKFSQAFDSAPIITVSGRMYPVEVRYQPQPEEDEKGPSLAEQAAEAVSDLASKDPFGDILVFLPTEQDIREACDLLQSKNNKKNAILPLYARLSGSEQRRVFQPASGRKIVVATNVAETSLTIPGIRYVVDTGVARVPRYMPGTRSTSLPIVPISRSSADQRKGRCGRVANGICVRLYSEESYEARERFTTPEILRANLADVLLKMTALRLGDIRDFPFVDRPADRLIKDGYDVLMELGAIRPGRPSEKESAPFVLTPVGERMASIPLDPRIARMLVAAEHLGCVEDITIIAAGITAVDPRERPEDKKQQALQAQKPFVDSLSDFITLLNIWKQFIKESKGSFGIAGLKKFTQRYYLSFKRMREWRDLCFQILEMLDETDISTTSIPFNDEKSSGTFSPRYEAIHKAILTGHLSTIARHKDKNIMLAPKNKEVMIFPGSGLFNQVSGWIVAAELVETSRLYARCLASIEPSWVVDVAGDLINETVYEPHWEKNRGAVMAFRRRSLYGLILGDRESVPFGHQDPATATRIFIHSALVQGELKQIPPFLAHNQKVISDVLAMEDRLRRRDLFAGEDALYDFYAHRIQNTFDIRTLLHQIREKGDDLFLRMQESDVLLQHEEKNKLSLFPEKLPLGKKDGFPCTYRFNPGEETDGISVHIPVNQSLEVDPHSLEWLVPGLFAEKIEAMLKSLPKIIRKRLVPLPETAKDIAHVLKPEGKPLAMALSRFLYERHNVDVAPSRFSEKVLPPHLRLRLCLTDSKGEILTMSRDPGVLRESIHEIKKDKAFADLCKTWEKKNVTLSDLTNMPESIPVPASASSGELAFSAFTCTENECIERKLYLSMAEARSHHAKAMAFFLTKELKTDLAQLGKVLEPPPLFQKKLLHFGGKDIFHSRLKEAVCSPLLERNIRSPEAFHKALDKAKKELVPSGIKLMKVVNPVLSAFHETTDSFSSLKNKGGAKTGEFMDMMEKELKRLVPENFILLYPPDRLFHFPRYLKAMEVRARRATEDFIRDARKAKEILLWEKTLRDILSELSPHVSEEKKRAVENFYWMLEEFKVSVFAQEVGASGPISAKRLNEQVRLIRNLV</sequence>
<dbReference type="SMART" id="SM00487">
    <property type="entry name" value="DEXDc"/>
    <property type="match status" value="1"/>
</dbReference>
<dbReference type="SMART" id="SM00382">
    <property type="entry name" value="AAA"/>
    <property type="match status" value="1"/>
</dbReference>
<gene>
    <name evidence="7" type="primary">hrpA</name>
    <name evidence="7" type="ORF">OOT00_03720</name>
</gene>
<dbReference type="SMART" id="SM00490">
    <property type="entry name" value="HELICc"/>
    <property type="match status" value="1"/>
</dbReference>
<dbReference type="EC" id="3.6.4.13" evidence="7"/>
<keyword evidence="3 7" id="KW-0347">Helicase</keyword>
<name>A0ABT3N7S6_9BACT</name>
<evidence type="ECO:0000256" key="3">
    <source>
        <dbReference type="ARBA" id="ARBA00022806"/>
    </source>
</evidence>
<dbReference type="PROSITE" id="PS51192">
    <property type="entry name" value="HELICASE_ATP_BIND_1"/>
    <property type="match status" value="1"/>
</dbReference>
<evidence type="ECO:0000313" key="8">
    <source>
        <dbReference type="Proteomes" id="UP001209681"/>
    </source>
</evidence>